<protein>
    <submittedName>
        <fullName evidence="1">Uncharacterized protein</fullName>
    </submittedName>
</protein>
<evidence type="ECO:0000313" key="1">
    <source>
        <dbReference type="EMBL" id="OQD59814.1"/>
    </source>
</evidence>
<keyword evidence="2" id="KW-1185">Reference proteome</keyword>
<comment type="caution">
    <text evidence="1">The sequence shown here is derived from an EMBL/GenBank/DDBJ whole genome shotgun (WGS) entry which is preliminary data.</text>
</comment>
<organism evidence="1 2">
    <name type="scientific">Methanobrevibacter arboriphilus JCM 13429 = DSM 1125</name>
    <dbReference type="NCBI Taxonomy" id="1300164"/>
    <lineage>
        <taxon>Archaea</taxon>
        <taxon>Methanobacteriati</taxon>
        <taxon>Methanobacteriota</taxon>
        <taxon>Methanomada group</taxon>
        <taxon>Methanobacteria</taxon>
        <taxon>Methanobacteriales</taxon>
        <taxon>Methanobacteriaceae</taxon>
        <taxon>Methanobrevibacter</taxon>
    </lineage>
</organism>
<reference evidence="1 2" key="1">
    <citation type="submission" date="2014-12" db="EMBL/GenBank/DDBJ databases">
        <title>Genome sequence of Methanobrevibacter arboriphilicus DH1, DSM1125.</title>
        <authorList>
            <person name="Poehlein A."/>
            <person name="Thauer R.K."/>
            <person name="Seedorf H."/>
            <person name="Daniel R."/>
        </authorList>
    </citation>
    <scope>NUCLEOTIDE SEQUENCE [LARGE SCALE GENOMIC DNA]</scope>
    <source>
        <strain evidence="1 2">DH1</strain>
    </source>
</reference>
<evidence type="ECO:0000313" key="2">
    <source>
        <dbReference type="Proteomes" id="UP000191661"/>
    </source>
</evidence>
<proteinExistence type="predicted"/>
<sequence length="74" mass="8781">MVIKMTLKKKIENNLSILKRVNNEYKRCETCKSDNEDIKVLVMLPTEPTIFNILYYNYLSCNINIFQLFRGGFL</sequence>
<gene>
    <name evidence="1" type="ORF">MBBAR_1c02210</name>
</gene>
<accession>A0A1V6N563</accession>
<dbReference type="Proteomes" id="UP000191661">
    <property type="component" value="Unassembled WGS sequence"/>
</dbReference>
<name>A0A1V6N563_METAZ</name>
<dbReference type="AlphaFoldDB" id="A0A1V6N563"/>
<dbReference type="EMBL" id="JXMW01000001">
    <property type="protein sequence ID" value="OQD59814.1"/>
    <property type="molecule type" value="Genomic_DNA"/>
</dbReference>